<evidence type="ECO:0000313" key="1">
    <source>
        <dbReference type="EMBL" id="CDK30803.1"/>
    </source>
</evidence>
<proteinExistence type="predicted"/>
<dbReference type="RefSeq" id="WP_023792509.1">
    <property type="nucleotide sequence ID" value="NC_023003.1"/>
</dbReference>
<dbReference type="AlphaFoldDB" id="V6DIP6"/>
<protein>
    <submittedName>
        <fullName evidence="1">Uncharacterized protein</fullName>
    </submittedName>
</protein>
<gene>
    <name evidence="1" type="ORF">BABL1_gene_212</name>
</gene>
<name>V6DIP6_9BACT</name>
<dbReference type="KEGG" id="dpb:BABL1_gene_212"/>
<accession>V6DIP6</accession>
<dbReference type="Proteomes" id="UP000018769">
    <property type="component" value="Chromosome I"/>
</dbReference>
<keyword evidence="2" id="KW-1185">Reference proteome</keyword>
<dbReference type="EMBL" id="HG793133">
    <property type="protein sequence ID" value="CDK30803.1"/>
    <property type="molecule type" value="Genomic_DNA"/>
</dbReference>
<organism evidence="1 2">
    <name type="scientific">Candidatus Babela massiliensis</name>
    <dbReference type="NCBI Taxonomy" id="673862"/>
    <lineage>
        <taxon>Bacteria</taxon>
        <taxon>Candidatus Babelota</taxon>
        <taxon>Candidatus Babeliae</taxon>
        <taxon>Candidatus Babeliales</taxon>
        <taxon>Candidatus Babeliaceae</taxon>
        <taxon>Candidatus Babela</taxon>
    </lineage>
</organism>
<reference evidence="1 2" key="1">
    <citation type="journal article" date="2015" name="Biol. Direct">
        <title>Babela massiliensis, a representative of a widespread bacterial phylum with unusual adaptations to parasitism in amoebae.</title>
        <authorList>
            <person name="Pagnier I."/>
            <person name="Yutin N."/>
            <person name="Croce O."/>
            <person name="Makarova K.S."/>
            <person name="Wolf Y.I."/>
            <person name="Benamar S."/>
            <person name="Raoult D."/>
            <person name="Koonin E.V."/>
            <person name="La Scola B."/>
        </authorList>
    </citation>
    <scope>NUCLEOTIDE SEQUENCE [LARGE SCALE GENOMIC DNA]</scope>
    <source>
        <strain evidence="2">BABL1</strain>
    </source>
</reference>
<evidence type="ECO:0000313" key="2">
    <source>
        <dbReference type="Proteomes" id="UP000018769"/>
    </source>
</evidence>
<dbReference type="HOGENOM" id="CLU_1831439_0_0_7"/>
<sequence>MKLKISDLQEKFITDNQGDKKSVVLDIEKYQDLMEILKDLQHFVKVSILENRLQSAHNLQRFMDLNIKFQIPEFKVNFLNDDQGNKKSAIIDIEEYQDLIATIEDLYNIIKASISKDHTKDTYTLEELQKLLNNKINNKN</sequence>